<dbReference type="Proteomes" id="UP000193067">
    <property type="component" value="Unassembled WGS sequence"/>
</dbReference>
<dbReference type="AlphaFoldDB" id="A0A1Y2IX46"/>
<organism evidence="1 2">
    <name type="scientific">Trametes coccinea (strain BRFM310)</name>
    <name type="common">Pycnoporus coccineus</name>
    <dbReference type="NCBI Taxonomy" id="1353009"/>
    <lineage>
        <taxon>Eukaryota</taxon>
        <taxon>Fungi</taxon>
        <taxon>Dikarya</taxon>
        <taxon>Basidiomycota</taxon>
        <taxon>Agaricomycotina</taxon>
        <taxon>Agaricomycetes</taxon>
        <taxon>Polyporales</taxon>
        <taxon>Polyporaceae</taxon>
        <taxon>Trametes</taxon>
    </lineage>
</organism>
<reference evidence="1 2" key="1">
    <citation type="journal article" date="2015" name="Biotechnol. Biofuels">
        <title>Enhanced degradation of softwood versus hardwood by the white-rot fungus Pycnoporus coccineus.</title>
        <authorList>
            <person name="Couturier M."/>
            <person name="Navarro D."/>
            <person name="Chevret D."/>
            <person name="Henrissat B."/>
            <person name="Piumi F."/>
            <person name="Ruiz-Duenas F.J."/>
            <person name="Martinez A.T."/>
            <person name="Grigoriev I.V."/>
            <person name="Riley R."/>
            <person name="Lipzen A."/>
            <person name="Berrin J.G."/>
            <person name="Master E.R."/>
            <person name="Rosso M.N."/>
        </authorList>
    </citation>
    <scope>NUCLEOTIDE SEQUENCE [LARGE SCALE GENOMIC DNA]</scope>
    <source>
        <strain evidence="1 2">BRFM310</strain>
    </source>
</reference>
<proteinExistence type="predicted"/>
<protein>
    <submittedName>
        <fullName evidence="1">Uncharacterized protein</fullName>
    </submittedName>
</protein>
<accession>A0A1Y2IX46</accession>
<gene>
    <name evidence="1" type="ORF">PYCCODRAFT_1301709</name>
</gene>
<sequence>MSAAGAWCTIGWAMHAAMAGSWLILHNRFAIVPIFAHHVSARYIRDCMQESDSPSPSLASPLLQVATWIGNGDSLSRPLIPITLFRPLLVQHSCLPLLPGVHLKRPSRTCRAGHIVPFPGAASQDSRWLSHCPWQSYLDGE</sequence>
<name>A0A1Y2IX46_TRAC3</name>
<evidence type="ECO:0000313" key="2">
    <source>
        <dbReference type="Proteomes" id="UP000193067"/>
    </source>
</evidence>
<dbReference type="EMBL" id="KZ084094">
    <property type="protein sequence ID" value="OSD05233.1"/>
    <property type="molecule type" value="Genomic_DNA"/>
</dbReference>
<evidence type="ECO:0000313" key="1">
    <source>
        <dbReference type="EMBL" id="OSD05233.1"/>
    </source>
</evidence>
<keyword evidence="2" id="KW-1185">Reference proteome</keyword>